<name>A0A1M5ML40_9ACTN</name>
<dbReference type="OrthoDB" id="9786134at2"/>
<reference evidence="3 4" key="1">
    <citation type="submission" date="2016-11" db="EMBL/GenBank/DDBJ databases">
        <authorList>
            <person name="Jaros S."/>
            <person name="Januszkiewicz K."/>
            <person name="Wedrychowicz H."/>
        </authorList>
    </citation>
    <scope>NUCLEOTIDE SEQUENCE [LARGE SCALE GENOMIC DNA]</scope>
    <source>
        <strain evidence="3 4">DSM 45627</strain>
    </source>
</reference>
<dbReference type="GO" id="GO:0003824">
    <property type="term" value="F:catalytic activity"/>
    <property type="evidence" value="ECO:0007669"/>
    <property type="project" value="InterPro"/>
</dbReference>
<dbReference type="Pfam" id="PF03473">
    <property type="entry name" value="MOSC"/>
    <property type="match status" value="1"/>
</dbReference>
<gene>
    <name evidence="3" type="ORF">SAMN05443575_2757</name>
</gene>
<dbReference type="InterPro" id="IPR052353">
    <property type="entry name" value="Benzoxazolinone_Detox_Enz"/>
</dbReference>
<evidence type="ECO:0000313" key="3">
    <source>
        <dbReference type="EMBL" id="SHG78028.1"/>
    </source>
</evidence>
<dbReference type="InterPro" id="IPR011037">
    <property type="entry name" value="Pyrv_Knase-like_insert_dom_sf"/>
</dbReference>
<dbReference type="STRING" id="1206085.SAMN05443575_2757"/>
<dbReference type="RefSeq" id="WP_073390850.1">
    <property type="nucleotide sequence ID" value="NZ_FQVU01000003.1"/>
</dbReference>
<dbReference type="PROSITE" id="PS51340">
    <property type="entry name" value="MOSC"/>
    <property type="match status" value="1"/>
</dbReference>
<feature type="region of interest" description="Disordered" evidence="1">
    <location>
        <begin position="205"/>
        <end position="229"/>
    </location>
</feature>
<keyword evidence="4" id="KW-1185">Reference proteome</keyword>
<feature type="compositionally biased region" description="Low complexity" evidence="1">
    <location>
        <begin position="215"/>
        <end position="229"/>
    </location>
</feature>
<evidence type="ECO:0000313" key="4">
    <source>
        <dbReference type="Proteomes" id="UP000186132"/>
    </source>
</evidence>
<dbReference type="GO" id="GO:0030170">
    <property type="term" value="F:pyridoxal phosphate binding"/>
    <property type="evidence" value="ECO:0007669"/>
    <property type="project" value="InterPro"/>
</dbReference>
<dbReference type="Gene3D" id="2.40.33.20">
    <property type="entry name" value="PK beta-barrel domain-like"/>
    <property type="match status" value="1"/>
</dbReference>
<dbReference type="SUPFAM" id="SSF50800">
    <property type="entry name" value="PK beta-barrel domain-like"/>
    <property type="match status" value="1"/>
</dbReference>
<evidence type="ECO:0000256" key="1">
    <source>
        <dbReference type="SAM" id="MobiDB-lite"/>
    </source>
</evidence>
<protein>
    <submittedName>
        <fullName evidence="3">MOSC domain-containing protein YiiM</fullName>
    </submittedName>
</protein>
<dbReference type="AlphaFoldDB" id="A0A1M5ML40"/>
<organism evidence="3 4">
    <name type="scientific">Jatrophihabitans endophyticus</name>
    <dbReference type="NCBI Taxonomy" id="1206085"/>
    <lineage>
        <taxon>Bacteria</taxon>
        <taxon>Bacillati</taxon>
        <taxon>Actinomycetota</taxon>
        <taxon>Actinomycetes</taxon>
        <taxon>Jatrophihabitantales</taxon>
        <taxon>Jatrophihabitantaceae</taxon>
        <taxon>Jatrophihabitans</taxon>
    </lineage>
</organism>
<feature type="region of interest" description="Disordered" evidence="1">
    <location>
        <begin position="17"/>
        <end position="45"/>
    </location>
</feature>
<accession>A0A1M5ML40</accession>
<proteinExistence type="predicted"/>
<dbReference type="PANTHER" id="PTHR30212">
    <property type="entry name" value="PROTEIN YIIM"/>
    <property type="match status" value="1"/>
</dbReference>
<dbReference type="Proteomes" id="UP000186132">
    <property type="component" value="Unassembled WGS sequence"/>
</dbReference>
<dbReference type="EMBL" id="FQVU01000003">
    <property type="protein sequence ID" value="SHG78028.1"/>
    <property type="molecule type" value="Genomic_DNA"/>
</dbReference>
<sequence>MLVRSVNVARDLAAQPAGRRPTGFGKVPVSGPVEVREPGPKRGGLGSGLVGDRIGNQRHHGGTDQAVYAFAREVLDAWEQRLGRMLPDGAFGENLTTVGVDVDGALVGERWRIGDTVVLQVTNPRIPCATFRGRMDVRGWTRRFTEDGRSGAYLRVVTGGVVRSGDAVTVLHRPDHDVTVGLAFRAVMGERELLPRLRAAGDDLPAELRRRVTRPARAASGSAPRGPAR</sequence>
<feature type="domain" description="MOSC" evidence="2">
    <location>
        <begin position="27"/>
        <end position="171"/>
    </location>
</feature>
<dbReference type="PANTHER" id="PTHR30212:SF2">
    <property type="entry name" value="PROTEIN YIIM"/>
    <property type="match status" value="1"/>
</dbReference>
<dbReference type="InterPro" id="IPR005302">
    <property type="entry name" value="MoCF_Sase_C"/>
</dbReference>
<evidence type="ECO:0000259" key="2">
    <source>
        <dbReference type="PROSITE" id="PS51340"/>
    </source>
</evidence>
<dbReference type="GO" id="GO:0030151">
    <property type="term" value="F:molybdenum ion binding"/>
    <property type="evidence" value="ECO:0007669"/>
    <property type="project" value="InterPro"/>
</dbReference>